<evidence type="ECO:0000313" key="3">
    <source>
        <dbReference type="Proteomes" id="UP000034344"/>
    </source>
</evidence>
<proteinExistence type="predicted"/>
<dbReference type="Gene3D" id="1.10.10.10">
    <property type="entry name" value="Winged helix-like DNA-binding domain superfamily/Winged helix DNA-binding domain"/>
    <property type="match status" value="1"/>
</dbReference>
<dbReference type="SUPFAM" id="SSF46785">
    <property type="entry name" value="Winged helix' DNA-binding domain"/>
    <property type="match status" value="1"/>
</dbReference>
<protein>
    <recommendedName>
        <fullName evidence="1">Transcription regulator PadR N-terminal domain-containing protein</fullName>
    </recommendedName>
</protein>
<dbReference type="EMBL" id="LBRS01000001">
    <property type="protein sequence ID" value="KKQ02122.1"/>
    <property type="molecule type" value="Genomic_DNA"/>
</dbReference>
<dbReference type="Pfam" id="PF03551">
    <property type="entry name" value="PadR"/>
    <property type="match status" value="1"/>
</dbReference>
<dbReference type="AlphaFoldDB" id="A0A0G0E9F5"/>
<dbReference type="InterPro" id="IPR036388">
    <property type="entry name" value="WH-like_DNA-bd_sf"/>
</dbReference>
<dbReference type="PANTHER" id="PTHR33169:SF14">
    <property type="entry name" value="TRANSCRIPTIONAL REGULATOR RV3488"/>
    <property type="match status" value="1"/>
</dbReference>
<accession>A0A0G0E9F5</accession>
<organism evidence="2 3">
    <name type="scientific">Candidatus Roizmanbacteria bacterium GW2011_GWA2_36_23</name>
    <dbReference type="NCBI Taxonomy" id="1618480"/>
    <lineage>
        <taxon>Bacteria</taxon>
        <taxon>Candidatus Roizmaniibacteriota</taxon>
    </lineage>
</organism>
<sequence length="112" mass="13109">MRKNCSQVVLENFFEPCVLYLLLKKNSYGYELYQNLQKFCKCNVNMGNLYRGLNRLNKNGNISKIKMKSAKGPDKIIYSLSEKGRNYLNDWIENLEKQQAVISSLITNYKNL</sequence>
<evidence type="ECO:0000259" key="1">
    <source>
        <dbReference type="Pfam" id="PF03551"/>
    </source>
</evidence>
<dbReference type="STRING" id="1618480.US11_C0001G0081"/>
<name>A0A0G0E9F5_9BACT</name>
<comment type="caution">
    <text evidence="2">The sequence shown here is derived from an EMBL/GenBank/DDBJ whole genome shotgun (WGS) entry which is preliminary data.</text>
</comment>
<reference evidence="2 3" key="1">
    <citation type="journal article" date="2015" name="Nature">
        <title>rRNA introns, odd ribosomes, and small enigmatic genomes across a large radiation of phyla.</title>
        <authorList>
            <person name="Brown C.T."/>
            <person name="Hug L.A."/>
            <person name="Thomas B.C."/>
            <person name="Sharon I."/>
            <person name="Castelle C.J."/>
            <person name="Singh A."/>
            <person name="Wilkins M.J."/>
            <person name="Williams K.H."/>
            <person name="Banfield J.F."/>
        </authorList>
    </citation>
    <scope>NUCLEOTIDE SEQUENCE [LARGE SCALE GENOMIC DNA]</scope>
</reference>
<dbReference type="InterPro" id="IPR036390">
    <property type="entry name" value="WH_DNA-bd_sf"/>
</dbReference>
<gene>
    <name evidence="2" type="ORF">US11_C0001G0081</name>
</gene>
<evidence type="ECO:0000313" key="2">
    <source>
        <dbReference type="EMBL" id="KKQ02122.1"/>
    </source>
</evidence>
<dbReference type="PANTHER" id="PTHR33169">
    <property type="entry name" value="PADR-FAMILY TRANSCRIPTIONAL REGULATOR"/>
    <property type="match status" value="1"/>
</dbReference>
<feature type="domain" description="Transcription regulator PadR N-terminal" evidence="1">
    <location>
        <begin position="18"/>
        <end position="89"/>
    </location>
</feature>
<dbReference type="InterPro" id="IPR005149">
    <property type="entry name" value="Tscrpt_reg_PadR_N"/>
</dbReference>
<dbReference type="Proteomes" id="UP000034344">
    <property type="component" value="Unassembled WGS sequence"/>
</dbReference>
<dbReference type="InterPro" id="IPR052509">
    <property type="entry name" value="Metal_resp_DNA-bind_regulator"/>
</dbReference>